<dbReference type="AlphaFoldDB" id="A0A0D0VEJ1"/>
<feature type="domain" description="CxC1-like cysteine cluster associated with KDZ transposases" evidence="1">
    <location>
        <begin position="85"/>
        <end position="128"/>
    </location>
</feature>
<reference evidence="2" key="1">
    <citation type="submission" date="2015-01" db="EMBL/GenBank/DDBJ databases">
        <title>The Genome Sequence of Cryptococcus gattii CA1280.</title>
        <authorList>
            <consortium name="The Broad Institute Genomics Platform"/>
            <person name="Cuomo C."/>
            <person name="Litvintseva A."/>
            <person name="Chen Y."/>
            <person name="Heitman J."/>
            <person name="Sun S."/>
            <person name="Springer D."/>
            <person name="Dromer F."/>
            <person name="Young S."/>
            <person name="Zeng Q."/>
            <person name="Gargeya S."/>
            <person name="Abouelleil A."/>
            <person name="Alvarado L."/>
            <person name="Chapman S.B."/>
            <person name="Gainer-Dewar J."/>
            <person name="Goldberg J."/>
            <person name="Griggs A."/>
            <person name="Gujja S."/>
            <person name="Hansen M."/>
            <person name="Howarth C."/>
            <person name="Imamovic A."/>
            <person name="Larimer J."/>
            <person name="Murphy C."/>
            <person name="Naylor J."/>
            <person name="Pearson M."/>
            <person name="Priest M."/>
            <person name="Roberts A."/>
            <person name="Saif S."/>
            <person name="Shea T."/>
            <person name="Sykes S."/>
            <person name="Wortman J."/>
            <person name="Nusbaum C."/>
            <person name="Birren B."/>
        </authorList>
    </citation>
    <scope>NUCLEOTIDE SEQUENCE [LARGE SCALE GENOMIC DNA]</scope>
    <source>
        <strain evidence="2">CA1280</strain>
    </source>
</reference>
<dbReference type="HOGENOM" id="CLU_1959489_0_0_1"/>
<evidence type="ECO:0000259" key="1">
    <source>
        <dbReference type="Pfam" id="PF18802"/>
    </source>
</evidence>
<dbReference type="OrthoDB" id="2506814at2759"/>
<protein>
    <recommendedName>
        <fullName evidence="1">CxC1-like cysteine cluster associated with KDZ transposases domain-containing protein</fullName>
    </recommendedName>
</protein>
<dbReference type="EMBL" id="KN847992">
    <property type="protein sequence ID" value="KIR44954.1"/>
    <property type="molecule type" value="Genomic_DNA"/>
</dbReference>
<evidence type="ECO:0000313" key="2">
    <source>
        <dbReference type="EMBL" id="KIR44954.1"/>
    </source>
</evidence>
<dbReference type="InterPro" id="IPR041320">
    <property type="entry name" value="CxC1"/>
</dbReference>
<proteinExistence type="predicted"/>
<dbReference type="Pfam" id="PF18802">
    <property type="entry name" value="CxC1"/>
    <property type="match status" value="1"/>
</dbReference>
<accession>A0A0D0VEJ1</accession>
<name>A0A0D0VEJ1_CRYGA</name>
<gene>
    <name evidence="2" type="ORF">I312_05727</name>
</gene>
<organism evidence="2">
    <name type="scientific">Cryptococcus bacillisporus CA1280</name>
    <dbReference type="NCBI Taxonomy" id="1296109"/>
    <lineage>
        <taxon>Eukaryota</taxon>
        <taxon>Fungi</taxon>
        <taxon>Dikarya</taxon>
        <taxon>Basidiomycota</taxon>
        <taxon>Agaricomycotina</taxon>
        <taxon>Tremellomycetes</taxon>
        <taxon>Tremellales</taxon>
        <taxon>Cryptococcaceae</taxon>
        <taxon>Cryptococcus</taxon>
        <taxon>Cryptococcus gattii species complex</taxon>
    </lineage>
</organism>
<sequence length="128" mass="15345">MCRYSFWSLDHPPQADEEMDVREDYQFIWEQVQQNKPKKAQDQYRTTRIVLTNKWKSIRTDLFDTYLRYKRLSDEGDIFLGIEHLNKRCKCTSTMSRDVAVIDRDNHCYESMPFCNCIPDSVRLLAHG</sequence>